<evidence type="ECO:0000313" key="1">
    <source>
        <dbReference type="EMBL" id="CAI9764028.1"/>
    </source>
</evidence>
<reference evidence="1" key="1">
    <citation type="submission" date="2023-05" db="EMBL/GenBank/DDBJ databases">
        <authorList>
            <person name="Huff M."/>
        </authorList>
    </citation>
    <scope>NUCLEOTIDE SEQUENCE</scope>
</reference>
<dbReference type="PANTHER" id="PTHR35995:SF1">
    <property type="entry name" value="OS04G0690500 PROTEIN"/>
    <property type="match status" value="1"/>
</dbReference>
<dbReference type="EMBL" id="OU503041">
    <property type="protein sequence ID" value="CAI9764028.1"/>
    <property type="molecule type" value="Genomic_DNA"/>
</dbReference>
<organism evidence="1 2">
    <name type="scientific">Fraxinus pennsylvanica</name>
    <dbReference type="NCBI Taxonomy" id="56036"/>
    <lineage>
        <taxon>Eukaryota</taxon>
        <taxon>Viridiplantae</taxon>
        <taxon>Streptophyta</taxon>
        <taxon>Embryophyta</taxon>
        <taxon>Tracheophyta</taxon>
        <taxon>Spermatophyta</taxon>
        <taxon>Magnoliopsida</taxon>
        <taxon>eudicotyledons</taxon>
        <taxon>Gunneridae</taxon>
        <taxon>Pentapetalae</taxon>
        <taxon>asterids</taxon>
        <taxon>lamiids</taxon>
        <taxon>Lamiales</taxon>
        <taxon>Oleaceae</taxon>
        <taxon>Oleeae</taxon>
        <taxon>Fraxinus</taxon>
    </lineage>
</organism>
<keyword evidence="2" id="KW-1185">Reference proteome</keyword>
<accession>A0AAD1Z7X6</accession>
<dbReference type="PANTHER" id="PTHR35995">
    <property type="entry name" value="OS04G0690500 PROTEIN"/>
    <property type="match status" value="1"/>
</dbReference>
<protein>
    <submittedName>
        <fullName evidence="1">Uncharacterized protein</fullName>
    </submittedName>
</protein>
<gene>
    <name evidence="1" type="ORF">FPE_LOCUS11458</name>
</gene>
<evidence type="ECO:0000313" key="2">
    <source>
        <dbReference type="Proteomes" id="UP000834106"/>
    </source>
</evidence>
<dbReference type="AlphaFoldDB" id="A0AAD1Z7X6"/>
<name>A0AAD1Z7X6_9LAMI</name>
<dbReference type="Proteomes" id="UP000834106">
    <property type="component" value="Chromosome 6"/>
</dbReference>
<sequence>MNECYFHPKELVVGVCALCLNQRLLVLASKQDQATHTKKRSISLPKIFALSGVLNGQEIRHLKSQDCISSSSSQEDSFISIKFEDNGVASWDKSTTKKTKSVVEQAKPRITLMWRKRIGYLFQLSRWRRSSKHNVGTKLEGAKARYGWIRTLAKRRTNE</sequence>
<proteinExistence type="predicted"/>